<keyword evidence="1" id="KW-1133">Transmembrane helix</keyword>
<evidence type="ECO:0000313" key="2">
    <source>
        <dbReference type="EMBL" id="GFY93934.1"/>
    </source>
</evidence>
<evidence type="ECO:0000313" key="3">
    <source>
        <dbReference type="Proteomes" id="UP000585474"/>
    </source>
</evidence>
<feature type="transmembrane region" description="Helical" evidence="1">
    <location>
        <begin position="16"/>
        <end position="34"/>
    </location>
</feature>
<keyword evidence="3" id="KW-1185">Reference proteome</keyword>
<keyword evidence="1" id="KW-0812">Transmembrane</keyword>
<keyword evidence="1" id="KW-0472">Membrane</keyword>
<gene>
    <name evidence="2" type="ORF">Acr_09g0003800</name>
</gene>
<proteinExistence type="predicted"/>
<organism evidence="2 3">
    <name type="scientific">Actinidia rufa</name>
    <dbReference type="NCBI Taxonomy" id="165716"/>
    <lineage>
        <taxon>Eukaryota</taxon>
        <taxon>Viridiplantae</taxon>
        <taxon>Streptophyta</taxon>
        <taxon>Embryophyta</taxon>
        <taxon>Tracheophyta</taxon>
        <taxon>Spermatophyta</taxon>
        <taxon>Magnoliopsida</taxon>
        <taxon>eudicotyledons</taxon>
        <taxon>Gunneridae</taxon>
        <taxon>Pentapetalae</taxon>
        <taxon>asterids</taxon>
        <taxon>Ericales</taxon>
        <taxon>Actinidiaceae</taxon>
        <taxon>Actinidia</taxon>
    </lineage>
</organism>
<dbReference type="EMBL" id="BJWL01000009">
    <property type="protein sequence ID" value="GFY93934.1"/>
    <property type="molecule type" value="Genomic_DNA"/>
</dbReference>
<dbReference type="OrthoDB" id="5296at2759"/>
<reference evidence="2 3" key="1">
    <citation type="submission" date="2019-07" db="EMBL/GenBank/DDBJ databases">
        <title>De Novo Assembly of kiwifruit Actinidia rufa.</title>
        <authorList>
            <person name="Sugita-Konishi S."/>
            <person name="Sato K."/>
            <person name="Mori E."/>
            <person name="Abe Y."/>
            <person name="Kisaki G."/>
            <person name="Hamano K."/>
            <person name="Suezawa K."/>
            <person name="Otani M."/>
            <person name="Fukuda T."/>
            <person name="Manabe T."/>
            <person name="Gomi K."/>
            <person name="Tabuchi M."/>
            <person name="Akimitsu K."/>
            <person name="Kataoka I."/>
        </authorList>
    </citation>
    <scope>NUCLEOTIDE SEQUENCE [LARGE SCALE GENOMIC DNA]</scope>
    <source>
        <strain evidence="3">cv. Fuchu</strain>
    </source>
</reference>
<dbReference type="AlphaFoldDB" id="A0A7J0F5G1"/>
<accession>A0A7J0F5G1</accession>
<sequence length="135" mass="15207">MSSIFATSDDPSPIQVTTRVLLIGALSVFLFCSLRRRAKRVKELINLDLTNWIFGIRKFVGKNDENIDSGILMGPSSAMVVMVVVGSSTRASHGSGLVMRWREWWAYGESRREGRGVRRERWVVGMRGEVEVYVG</sequence>
<dbReference type="Proteomes" id="UP000585474">
    <property type="component" value="Unassembled WGS sequence"/>
</dbReference>
<evidence type="ECO:0008006" key="4">
    <source>
        <dbReference type="Google" id="ProtNLM"/>
    </source>
</evidence>
<comment type="caution">
    <text evidence="2">The sequence shown here is derived from an EMBL/GenBank/DDBJ whole genome shotgun (WGS) entry which is preliminary data.</text>
</comment>
<dbReference type="PANTHER" id="PTHR35733">
    <property type="entry name" value="OS02G0307800 PROTEIN"/>
    <property type="match status" value="1"/>
</dbReference>
<evidence type="ECO:0000256" key="1">
    <source>
        <dbReference type="SAM" id="Phobius"/>
    </source>
</evidence>
<name>A0A7J0F5G1_9ERIC</name>
<dbReference type="PANTHER" id="PTHR35733:SF1">
    <property type="entry name" value="OS02G0307800 PROTEIN"/>
    <property type="match status" value="1"/>
</dbReference>
<dbReference type="GO" id="GO:0009535">
    <property type="term" value="C:chloroplast thylakoid membrane"/>
    <property type="evidence" value="ECO:0007669"/>
    <property type="project" value="TreeGrafter"/>
</dbReference>
<protein>
    <recommendedName>
        <fullName evidence="4">Transmembrane protein</fullName>
    </recommendedName>
</protein>